<name>A0A6L8V3A5_9BACL</name>
<dbReference type="PANTHER" id="PTHR12215:SF10">
    <property type="entry name" value="L-AMINOADIPATE-SEMIALDEHYDE DEHYDROGENASE-PHOSPHOPANTETHEINYL TRANSFERASE"/>
    <property type="match status" value="1"/>
</dbReference>
<dbReference type="EMBL" id="WTUZ01000020">
    <property type="protein sequence ID" value="MZQ84026.1"/>
    <property type="molecule type" value="Genomic_DNA"/>
</dbReference>
<feature type="domain" description="4'-phosphopantetheinyl transferase N-terminal" evidence="4">
    <location>
        <begin position="23"/>
        <end position="101"/>
    </location>
</feature>
<evidence type="ECO:0000256" key="2">
    <source>
        <dbReference type="ARBA" id="ARBA00022679"/>
    </source>
</evidence>
<evidence type="ECO:0000313" key="5">
    <source>
        <dbReference type="EMBL" id="MZQ84026.1"/>
    </source>
</evidence>
<dbReference type="Pfam" id="PF01648">
    <property type="entry name" value="ACPS"/>
    <property type="match status" value="1"/>
</dbReference>
<evidence type="ECO:0000313" key="6">
    <source>
        <dbReference type="Proteomes" id="UP000481087"/>
    </source>
</evidence>
<dbReference type="SUPFAM" id="SSF56214">
    <property type="entry name" value="4'-phosphopantetheinyl transferase"/>
    <property type="match status" value="2"/>
</dbReference>
<dbReference type="Proteomes" id="UP000481087">
    <property type="component" value="Unassembled WGS sequence"/>
</dbReference>
<dbReference type="InterPro" id="IPR008278">
    <property type="entry name" value="4-PPantetheinyl_Trfase_dom"/>
</dbReference>
<comment type="caution">
    <text evidence="5">The sequence shown here is derived from an EMBL/GenBank/DDBJ whole genome shotgun (WGS) entry which is preliminary data.</text>
</comment>
<proteinExistence type="inferred from homology"/>
<dbReference type="GO" id="GO:0008897">
    <property type="term" value="F:holo-[acyl-carrier-protein] synthase activity"/>
    <property type="evidence" value="ECO:0007669"/>
    <property type="project" value="InterPro"/>
</dbReference>
<dbReference type="GO" id="GO:0000287">
    <property type="term" value="F:magnesium ion binding"/>
    <property type="evidence" value="ECO:0007669"/>
    <property type="project" value="InterPro"/>
</dbReference>
<protein>
    <submittedName>
        <fullName evidence="5">4'-phosphopantetheinyl transferase superfamily protein</fullName>
    </submittedName>
</protein>
<dbReference type="RefSeq" id="WP_161408126.1">
    <property type="nucleotide sequence ID" value="NZ_WTUZ01000020.1"/>
</dbReference>
<evidence type="ECO:0000256" key="1">
    <source>
        <dbReference type="ARBA" id="ARBA00010990"/>
    </source>
</evidence>
<dbReference type="Pfam" id="PF22624">
    <property type="entry name" value="AASDHPPT_N"/>
    <property type="match status" value="1"/>
</dbReference>
<sequence length="236" mass="27207">MLPIARLYVLPLELDLDTVAPLTELLSYTSEEKRAKLQRFLRKEDVLRGIWADLLVRKVIMADLHLVNSQIRFIHNEYGKPRLHGVADYHFNLSHSGKWVGCLVDSQPVGLDVEHIQPFDEAIARSFFAEEEYRFIREAPTHLGKQSRFYQVWSAKESYIKALGKGLSLKLDSFSVLSDDGVEGRKWIGGEAWQLRLCDIDKDYTIVACYKPDSAWQGTEKVEPRHIVQYLRSVNC</sequence>
<dbReference type="GO" id="GO:0005829">
    <property type="term" value="C:cytosol"/>
    <property type="evidence" value="ECO:0007669"/>
    <property type="project" value="TreeGrafter"/>
</dbReference>
<feature type="domain" description="4'-phosphopantetheinyl transferase" evidence="3">
    <location>
        <begin position="108"/>
        <end position="206"/>
    </location>
</feature>
<evidence type="ECO:0000259" key="4">
    <source>
        <dbReference type="Pfam" id="PF22624"/>
    </source>
</evidence>
<comment type="similarity">
    <text evidence="1">Belongs to the P-Pant transferase superfamily. Gsp/Sfp/HetI/AcpT family.</text>
</comment>
<dbReference type="InterPro" id="IPR037143">
    <property type="entry name" value="4-PPantetheinyl_Trfase_dom_sf"/>
</dbReference>
<dbReference type="InterPro" id="IPR050559">
    <property type="entry name" value="P-Pant_transferase_sf"/>
</dbReference>
<keyword evidence="2 5" id="KW-0808">Transferase</keyword>
<gene>
    <name evidence="5" type="ORF">GQF01_18080</name>
</gene>
<dbReference type="InterPro" id="IPR055066">
    <property type="entry name" value="AASDHPPT_N"/>
</dbReference>
<dbReference type="AlphaFoldDB" id="A0A6L8V3A5"/>
<dbReference type="GO" id="GO:0019878">
    <property type="term" value="P:lysine biosynthetic process via aminoadipic acid"/>
    <property type="evidence" value="ECO:0007669"/>
    <property type="project" value="TreeGrafter"/>
</dbReference>
<dbReference type="PANTHER" id="PTHR12215">
    <property type="entry name" value="PHOSPHOPANTETHEINE TRANSFERASE"/>
    <property type="match status" value="1"/>
</dbReference>
<reference evidence="5 6" key="1">
    <citation type="submission" date="2019-12" db="EMBL/GenBank/DDBJ databases">
        <title>Paenibacillus sp. nov. sp. isolated from soil.</title>
        <authorList>
            <person name="Kim J."/>
            <person name="Jeong S.E."/>
            <person name="Jung H.S."/>
            <person name="Jeon C.O."/>
        </authorList>
    </citation>
    <scope>NUCLEOTIDE SEQUENCE [LARGE SCALE GENOMIC DNA]</scope>
    <source>
        <strain evidence="5 6">5J-6</strain>
    </source>
</reference>
<dbReference type="Gene3D" id="3.90.470.20">
    <property type="entry name" value="4'-phosphopantetheinyl transferase domain"/>
    <property type="match status" value="2"/>
</dbReference>
<accession>A0A6L8V3A5</accession>
<organism evidence="5 6">
    <name type="scientific">Paenibacillus silvestris</name>
    <dbReference type="NCBI Taxonomy" id="2606219"/>
    <lineage>
        <taxon>Bacteria</taxon>
        <taxon>Bacillati</taxon>
        <taxon>Bacillota</taxon>
        <taxon>Bacilli</taxon>
        <taxon>Bacillales</taxon>
        <taxon>Paenibacillaceae</taxon>
        <taxon>Paenibacillus</taxon>
    </lineage>
</organism>
<evidence type="ECO:0000259" key="3">
    <source>
        <dbReference type="Pfam" id="PF01648"/>
    </source>
</evidence>
<keyword evidence="6" id="KW-1185">Reference proteome</keyword>